<dbReference type="RefSeq" id="XP_025356368.1">
    <property type="nucleotide sequence ID" value="XM_025502448.1"/>
</dbReference>
<evidence type="ECO:0008006" key="5">
    <source>
        <dbReference type="Google" id="ProtNLM"/>
    </source>
</evidence>
<keyword evidence="4" id="KW-1185">Reference proteome</keyword>
<dbReference type="AlphaFoldDB" id="A0A316VEW2"/>
<keyword evidence="2" id="KW-0472">Membrane</keyword>
<accession>A0A316VEW2</accession>
<keyword evidence="2" id="KW-0812">Transmembrane</keyword>
<dbReference type="InterPro" id="IPR029058">
    <property type="entry name" value="AB_hydrolase_fold"/>
</dbReference>
<dbReference type="Proteomes" id="UP000245771">
    <property type="component" value="Unassembled WGS sequence"/>
</dbReference>
<dbReference type="InParanoid" id="A0A316VEW2"/>
<gene>
    <name evidence="3" type="ORF">FA14DRAFT_51436</name>
</gene>
<dbReference type="PANTHER" id="PTHR42044:SF2">
    <property type="entry name" value="DUF676 DOMAIN-CONTAINING PROTEIN"/>
    <property type="match status" value="1"/>
</dbReference>
<protein>
    <recommendedName>
        <fullName evidence="5">DUF676 domain-containing protein</fullName>
    </recommendedName>
</protein>
<feature type="region of interest" description="Disordered" evidence="1">
    <location>
        <begin position="148"/>
        <end position="170"/>
    </location>
</feature>
<dbReference type="PANTHER" id="PTHR42044">
    <property type="entry name" value="DUF676 DOMAIN-CONTAINING PROTEIN-RELATED"/>
    <property type="match status" value="1"/>
</dbReference>
<evidence type="ECO:0000313" key="4">
    <source>
        <dbReference type="Proteomes" id="UP000245771"/>
    </source>
</evidence>
<dbReference type="EMBL" id="KZ819603">
    <property type="protein sequence ID" value="PWN36066.1"/>
    <property type="molecule type" value="Genomic_DNA"/>
</dbReference>
<feature type="transmembrane region" description="Helical" evidence="2">
    <location>
        <begin position="44"/>
        <end position="63"/>
    </location>
</feature>
<evidence type="ECO:0000256" key="2">
    <source>
        <dbReference type="SAM" id="Phobius"/>
    </source>
</evidence>
<name>A0A316VEW2_9BASI</name>
<reference evidence="3 4" key="1">
    <citation type="journal article" date="2018" name="Mol. Biol. Evol.">
        <title>Broad Genomic Sampling Reveals a Smut Pathogenic Ancestry of the Fungal Clade Ustilaginomycotina.</title>
        <authorList>
            <person name="Kijpornyongpan T."/>
            <person name="Mondo S.J."/>
            <person name="Barry K."/>
            <person name="Sandor L."/>
            <person name="Lee J."/>
            <person name="Lipzen A."/>
            <person name="Pangilinan J."/>
            <person name="LaButti K."/>
            <person name="Hainaut M."/>
            <person name="Henrissat B."/>
            <person name="Grigoriev I.V."/>
            <person name="Spatafora J.W."/>
            <person name="Aime M.C."/>
        </authorList>
    </citation>
    <scope>NUCLEOTIDE SEQUENCE [LARGE SCALE GENOMIC DNA]</scope>
    <source>
        <strain evidence="3 4">MCA 3882</strain>
    </source>
</reference>
<dbReference type="OrthoDB" id="202545at2759"/>
<feature type="transmembrane region" description="Helical" evidence="2">
    <location>
        <begin position="84"/>
        <end position="108"/>
    </location>
</feature>
<evidence type="ECO:0000313" key="3">
    <source>
        <dbReference type="EMBL" id="PWN36066.1"/>
    </source>
</evidence>
<dbReference type="STRING" id="1280837.A0A316VEW2"/>
<evidence type="ECO:0000256" key="1">
    <source>
        <dbReference type="SAM" id="MobiDB-lite"/>
    </source>
</evidence>
<proteinExistence type="predicted"/>
<dbReference type="Gene3D" id="3.40.50.1820">
    <property type="entry name" value="alpha/beta hydrolase"/>
    <property type="match status" value="1"/>
</dbReference>
<dbReference type="GeneID" id="37024229"/>
<sequence>MAPSYTSTAAAQAKQHTLKKPKGSTNDITANPNLTPGVIGKSPLMLFASDVWLFFTLVIPKIYNVFLPLRSFGSIFQDITPTGLLFQVFLTVYSLVLLIPLGLLGILVGGITPFAVASALLFPFQWIQGDTIVHVPVNRSTLRGQALASVQKRAKTKTGRDRSSSTNTANEYPNTFNNHAWFFINGISTSRSGIVTDLRFLEKIFQRPITGIFNRTAGPILDVFECVIQRDFSYYTRDIRNGYVELRAALEADNTKKVVLLCHSQGGIIASLIVDLLLSTISRSLLDKLEVYTFADASNHFNNPLNAVGQPTIRYVEHFANGKDPISQFGVLLFTTEDQKKGLSYRKSVKGTCSILHFDDNQFKIATNNRLDDLLVSTALTSESGKDGTTLSTIEPRSQVNILSAAGQVFSGRLFARWQNSGHLLINHYLGPDNNIMDTPEVRQYSRLYQYLNGRSPSE</sequence>
<keyword evidence="2" id="KW-1133">Transmembrane helix</keyword>
<organism evidence="3 4">
    <name type="scientific">Meira miltonrushii</name>
    <dbReference type="NCBI Taxonomy" id="1280837"/>
    <lineage>
        <taxon>Eukaryota</taxon>
        <taxon>Fungi</taxon>
        <taxon>Dikarya</taxon>
        <taxon>Basidiomycota</taxon>
        <taxon>Ustilaginomycotina</taxon>
        <taxon>Exobasidiomycetes</taxon>
        <taxon>Exobasidiales</taxon>
        <taxon>Brachybasidiaceae</taxon>
        <taxon>Meira</taxon>
    </lineage>
</organism>
<dbReference type="SUPFAM" id="SSF53474">
    <property type="entry name" value="alpha/beta-Hydrolases"/>
    <property type="match status" value="1"/>
</dbReference>